<dbReference type="RefSeq" id="XP_002845877.1">
    <property type="nucleotide sequence ID" value="XM_002845831.1"/>
</dbReference>
<dbReference type="InterPro" id="IPR041698">
    <property type="entry name" value="Methyltransf_25"/>
</dbReference>
<evidence type="ECO:0000256" key="8">
    <source>
        <dbReference type="ARBA" id="ARBA00047841"/>
    </source>
</evidence>
<evidence type="ECO:0000256" key="7">
    <source>
        <dbReference type="ARBA" id="ARBA00047622"/>
    </source>
</evidence>
<comment type="catalytic activity">
    <reaction evidence="8">
        <text>N-methylethanolamine phosphate + S-adenosyl-L-methionine = N,N-dimethylethanolamine phosphate + S-adenosyl-L-homocysteine + H(+)</text>
        <dbReference type="Rhea" id="RHEA:25321"/>
        <dbReference type="ChEBI" id="CHEBI:15378"/>
        <dbReference type="ChEBI" id="CHEBI:57781"/>
        <dbReference type="ChEBI" id="CHEBI:57856"/>
        <dbReference type="ChEBI" id="CHEBI:58641"/>
        <dbReference type="ChEBI" id="CHEBI:59789"/>
        <dbReference type="EC" id="2.1.1.103"/>
    </reaction>
    <physiologicalReaction direction="left-to-right" evidence="8">
        <dbReference type="Rhea" id="RHEA:25322"/>
    </physiologicalReaction>
</comment>
<accession>C5FSS4</accession>
<evidence type="ECO:0000313" key="12">
    <source>
        <dbReference type="Proteomes" id="UP000002035"/>
    </source>
</evidence>
<evidence type="ECO:0000313" key="11">
    <source>
        <dbReference type="EMBL" id="EEQ32927.1"/>
    </source>
</evidence>
<dbReference type="GeneID" id="9224176"/>
<comment type="catalytic activity">
    <reaction evidence="6">
        <text>N,N-dimethylethanolamine phosphate + S-adenosyl-L-methionine = phosphocholine + S-adenosyl-L-homocysteine + H(+)</text>
        <dbReference type="Rhea" id="RHEA:25325"/>
        <dbReference type="ChEBI" id="CHEBI:15378"/>
        <dbReference type="ChEBI" id="CHEBI:57856"/>
        <dbReference type="ChEBI" id="CHEBI:58641"/>
        <dbReference type="ChEBI" id="CHEBI:59789"/>
        <dbReference type="ChEBI" id="CHEBI:295975"/>
        <dbReference type="EC" id="2.1.1.103"/>
    </reaction>
    <physiologicalReaction direction="left-to-right" evidence="6">
        <dbReference type="Rhea" id="RHEA:25326"/>
    </physiologicalReaction>
</comment>
<evidence type="ECO:0000256" key="3">
    <source>
        <dbReference type="ARBA" id="ARBA00022603"/>
    </source>
</evidence>
<dbReference type="PANTHER" id="PTHR44307:SF2">
    <property type="entry name" value="PHOSPHOETHANOLAMINE METHYLTRANSFERASE ISOFORM X1"/>
    <property type="match status" value="1"/>
</dbReference>
<dbReference type="GO" id="GO:0032259">
    <property type="term" value="P:methylation"/>
    <property type="evidence" value="ECO:0007669"/>
    <property type="project" value="UniProtKB-KW"/>
</dbReference>
<dbReference type="VEuPathDB" id="FungiDB:MCYG_05746"/>
<dbReference type="Pfam" id="PF13649">
    <property type="entry name" value="Methyltransf_25"/>
    <property type="match status" value="1"/>
</dbReference>
<reference evidence="12" key="1">
    <citation type="journal article" date="2012" name="MBio">
        <title>Comparative genome analysis of Trichophyton rubrum and related dermatophytes reveals candidate genes involved in infection.</title>
        <authorList>
            <person name="Martinez D.A."/>
            <person name="Oliver B.G."/>
            <person name="Graeser Y."/>
            <person name="Goldberg J.M."/>
            <person name="Li W."/>
            <person name="Martinez-Rossi N.M."/>
            <person name="Monod M."/>
            <person name="Shelest E."/>
            <person name="Barton R.C."/>
            <person name="Birch E."/>
            <person name="Brakhage A.A."/>
            <person name="Chen Z."/>
            <person name="Gurr S.J."/>
            <person name="Heiman D."/>
            <person name="Heitman J."/>
            <person name="Kosti I."/>
            <person name="Rossi A."/>
            <person name="Saif S."/>
            <person name="Samalova M."/>
            <person name="Saunders C.W."/>
            <person name="Shea T."/>
            <person name="Summerbell R.C."/>
            <person name="Xu J."/>
            <person name="Young S."/>
            <person name="Zeng Q."/>
            <person name="Birren B.W."/>
            <person name="Cuomo C.A."/>
            <person name="White T.C."/>
        </authorList>
    </citation>
    <scope>NUCLEOTIDE SEQUENCE [LARGE SCALE GENOMIC DNA]</scope>
    <source>
        <strain evidence="12">ATCC MYA-4605 / CBS 113480</strain>
    </source>
</reference>
<name>C5FSS4_ARTOC</name>
<comment type="pathway">
    <text evidence="1">Phospholipid metabolism; phosphatidylcholine biosynthesis.</text>
</comment>
<dbReference type="EMBL" id="DS995705">
    <property type="protein sequence ID" value="EEQ32927.1"/>
    <property type="molecule type" value="Genomic_DNA"/>
</dbReference>
<dbReference type="HOGENOM" id="CLU_049332_1_0_1"/>
<dbReference type="AlphaFoldDB" id="C5FSS4"/>
<evidence type="ECO:0000259" key="10">
    <source>
        <dbReference type="Pfam" id="PF13649"/>
    </source>
</evidence>
<evidence type="ECO:0000256" key="6">
    <source>
        <dbReference type="ARBA" id="ARBA00047619"/>
    </source>
</evidence>
<dbReference type="InterPro" id="IPR029063">
    <property type="entry name" value="SAM-dependent_MTases_sf"/>
</dbReference>
<dbReference type="Proteomes" id="UP000002035">
    <property type="component" value="Unassembled WGS sequence"/>
</dbReference>
<evidence type="ECO:0000256" key="4">
    <source>
        <dbReference type="ARBA" id="ARBA00022679"/>
    </source>
</evidence>
<dbReference type="EC" id="2.1.1.103" evidence="5"/>
<proteinExistence type="predicted"/>
<keyword evidence="12" id="KW-1185">Reference proteome</keyword>
<sequence length="478" mass="53670">MAVSMENAFDALEQDYEDSHAQNPGLHKIIQQILGKLAPGAKVLDAGCGTGKPVSHALANAGCDVYGIDISQTMVDIAKRQVTGSFEKVDMRAYRPEVQFDAIFAVFSLFALSRREISAMMLKFCEWLCPGGSLIIGTIPSTNISTDMSLYDKTGLCMVDIDFMGQKVKGTVYTTREWHNMLTKVDPFQPKNTLYAKEDHYYIIARRTAQHPLLGPYPLPTQYRGPHPLSEQAFGPFAARFSREDFDAVLEALKENQKVLDIELPVALAKRHGKVYSIEPNADRNTIISNKSQTNNVEVLPGTAENIPFPDNNFDAVVSMWILHYVHDLEKSLREMARVVDQHLPNAKIVIVQGAPDNEVINLVNYVCAPLSTENNRFDHQGFLLHKASEIFREEGFDDITLRRVDVHCKFPEKDLSKRCANAAEILATVWFETDPNLAEMKREMIPVLEAHFAHRPNTIGDEGVILIARPSKNESYH</sequence>
<comment type="catalytic activity">
    <reaction evidence="7">
        <text>phosphoethanolamine + S-adenosyl-L-methionine = N-methylethanolamine phosphate + S-adenosyl-L-homocysteine + H(+)</text>
        <dbReference type="Rhea" id="RHEA:20365"/>
        <dbReference type="ChEBI" id="CHEBI:15378"/>
        <dbReference type="ChEBI" id="CHEBI:57781"/>
        <dbReference type="ChEBI" id="CHEBI:57856"/>
        <dbReference type="ChEBI" id="CHEBI:58190"/>
        <dbReference type="ChEBI" id="CHEBI:59789"/>
        <dbReference type="EC" id="2.1.1.103"/>
    </reaction>
    <physiologicalReaction direction="left-to-right" evidence="7">
        <dbReference type="Rhea" id="RHEA:20366"/>
    </physiologicalReaction>
</comment>
<keyword evidence="3 11" id="KW-0489">Methyltransferase</keyword>
<evidence type="ECO:0000256" key="5">
    <source>
        <dbReference type="ARBA" id="ARBA00035674"/>
    </source>
</evidence>
<feature type="domain" description="Methyltransferase" evidence="10">
    <location>
        <begin position="43"/>
        <end position="132"/>
    </location>
</feature>
<dbReference type="OMA" id="NEPAWRR"/>
<dbReference type="CDD" id="cd02440">
    <property type="entry name" value="AdoMet_MTases"/>
    <property type="match status" value="2"/>
</dbReference>
<dbReference type="Gene3D" id="3.40.50.150">
    <property type="entry name" value="Vaccinia Virus protein VP39"/>
    <property type="match status" value="2"/>
</dbReference>
<dbReference type="InterPro" id="IPR013216">
    <property type="entry name" value="Methyltransf_11"/>
</dbReference>
<comment type="pathway">
    <text evidence="2">Lipid metabolism.</text>
</comment>
<keyword evidence="4 11" id="KW-0808">Transferase</keyword>
<dbReference type="GO" id="GO:0000234">
    <property type="term" value="F:phosphoethanolamine N-methyltransferase activity"/>
    <property type="evidence" value="ECO:0007669"/>
    <property type="project" value="UniProtKB-EC"/>
</dbReference>
<protein>
    <recommendedName>
        <fullName evidence="5">phosphoethanolamine N-methyltransferase</fullName>
        <ecNumber evidence="5">2.1.1.103</ecNumber>
    </recommendedName>
</protein>
<evidence type="ECO:0000259" key="9">
    <source>
        <dbReference type="Pfam" id="PF08241"/>
    </source>
</evidence>
<dbReference type="SUPFAM" id="SSF53335">
    <property type="entry name" value="S-adenosyl-L-methionine-dependent methyltransferases"/>
    <property type="match status" value="2"/>
</dbReference>
<evidence type="ECO:0000256" key="2">
    <source>
        <dbReference type="ARBA" id="ARBA00005189"/>
    </source>
</evidence>
<dbReference type="PANTHER" id="PTHR44307">
    <property type="entry name" value="PHOSPHOETHANOLAMINE METHYLTRANSFERASE"/>
    <property type="match status" value="1"/>
</dbReference>
<gene>
    <name evidence="11" type="ORF">MCYG_05746</name>
</gene>
<organism evidence="11 12">
    <name type="scientific">Arthroderma otae (strain ATCC MYA-4605 / CBS 113480)</name>
    <name type="common">Microsporum canis</name>
    <dbReference type="NCBI Taxonomy" id="554155"/>
    <lineage>
        <taxon>Eukaryota</taxon>
        <taxon>Fungi</taxon>
        <taxon>Dikarya</taxon>
        <taxon>Ascomycota</taxon>
        <taxon>Pezizomycotina</taxon>
        <taxon>Eurotiomycetes</taxon>
        <taxon>Eurotiomycetidae</taxon>
        <taxon>Onygenales</taxon>
        <taxon>Arthrodermataceae</taxon>
        <taxon>Microsporum</taxon>
    </lineage>
</organism>
<feature type="domain" description="Methyltransferase type 11" evidence="9">
    <location>
        <begin position="267"/>
        <end position="340"/>
    </location>
</feature>
<dbReference type="eggNOG" id="KOG1269">
    <property type="taxonomic scope" value="Eukaryota"/>
</dbReference>
<dbReference type="OrthoDB" id="540004at2759"/>
<dbReference type="STRING" id="554155.C5FSS4"/>
<evidence type="ECO:0000256" key="1">
    <source>
        <dbReference type="ARBA" id="ARBA00004969"/>
    </source>
</evidence>
<dbReference type="Pfam" id="PF08241">
    <property type="entry name" value="Methyltransf_11"/>
    <property type="match status" value="1"/>
</dbReference>